<dbReference type="EMBL" id="VHLH01000001">
    <property type="protein sequence ID" value="TPW32816.1"/>
    <property type="molecule type" value="Genomic_DNA"/>
</dbReference>
<dbReference type="PIRSF" id="PIRSF015626">
    <property type="entry name" value="FdhD"/>
    <property type="match status" value="1"/>
</dbReference>
<keyword evidence="2 3" id="KW-0501">Molybdenum cofactor biosynthesis</keyword>
<dbReference type="GO" id="GO:0016783">
    <property type="term" value="F:sulfurtransferase activity"/>
    <property type="evidence" value="ECO:0007669"/>
    <property type="project" value="InterPro"/>
</dbReference>
<reference evidence="4 5" key="1">
    <citation type="submission" date="2019-06" db="EMBL/GenBank/DDBJ databases">
        <authorList>
            <person name="Li M."/>
        </authorList>
    </citation>
    <scope>NUCLEOTIDE SEQUENCE [LARGE SCALE GENOMIC DNA]</scope>
    <source>
        <strain evidence="4 5">BGMRC6574</strain>
    </source>
</reference>
<protein>
    <recommendedName>
        <fullName evidence="3">Sulfur carrier protein FdhD</fullName>
    </recommendedName>
</protein>
<dbReference type="AlphaFoldDB" id="A0A506UHM7"/>
<dbReference type="HAMAP" id="MF_00187">
    <property type="entry name" value="FdhD"/>
    <property type="match status" value="1"/>
</dbReference>
<comment type="similarity">
    <text evidence="3">Belongs to the FdhD family.</text>
</comment>
<keyword evidence="4" id="KW-0808">Transferase</keyword>
<evidence type="ECO:0000313" key="4">
    <source>
        <dbReference type="EMBL" id="TPW32816.1"/>
    </source>
</evidence>
<dbReference type="NCBIfam" id="TIGR00129">
    <property type="entry name" value="fdhD_narQ"/>
    <property type="match status" value="1"/>
</dbReference>
<sequence length="278" mass="28915">MPLPEASHALSRVVWNPDAIRRGTRRVPEETPVAMSFNGSSYAVLMATPADLEDFAIGFALTEGIVSKPGEIAELEIVEVEDGIDCRMALVASADRALQARRRRMAGPVGCGLCGIETIAEAKRPVPRVGAEGFRLPAISVLDAMQGLAGHQPLHGETHAVHAAAFHTAERGIVLAREDVGRHNALDKLVGAMARNGEDASAGALAITSRVSVEMVQKAAVAGSPVLIAVSAPTALAVRTAVEAGITLLARARGSAFEVFTGAHRIEGLDTGDAPSEA</sequence>
<dbReference type="Pfam" id="PF02634">
    <property type="entry name" value="FdhD-NarQ"/>
    <property type="match status" value="1"/>
</dbReference>
<dbReference type="GO" id="GO:0006777">
    <property type="term" value="P:Mo-molybdopterin cofactor biosynthetic process"/>
    <property type="evidence" value="ECO:0007669"/>
    <property type="project" value="UniProtKB-UniRule"/>
</dbReference>
<dbReference type="Gene3D" id="3.40.140.10">
    <property type="entry name" value="Cytidine Deaminase, domain 2"/>
    <property type="match status" value="1"/>
</dbReference>
<dbReference type="RefSeq" id="WP_141165119.1">
    <property type="nucleotide sequence ID" value="NZ_VHLH01000001.1"/>
</dbReference>
<feature type="active site" description="Cysteine persulfide intermediate" evidence="3">
    <location>
        <position position="111"/>
    </location>
</feature>
<evidence type="ECO:0000256" key="2">
    <source>
        <dbReference type="ARBA" id="ARBA00023150"/>
    </source>
</evidence>
<dbReference type="InterPro" id="IPR003786">
    <property type="entry name" value="FdhD"/>
</dbReference>
<comment type="caution">
    <text evidence="4">The sequence shown here is derived from an EMBL/GenBank/DDBJ whole genome shotgun (WGS) entry which is preliminary data.</text>
</comment>
<name>A0A506UHM7_9HYPH</name>
<dbReference type="GO" id="GO:0005737">
    <property type="term" value="C:cytoplasm"/>
    <property type="evidence" value="ECO:0007669"/>
    <property type="project" value="UniProtKB-SubCell"/>
</dbReference>
<dbReference type="Gene3D" id="3.10.20.10">
    <property type="match status" value="1"/>
</dbReference>
<keyword evidence="1 3" id="KW-0963">Cytoplasm</keyword>
<comment type="caution">
    <text evidence="3">Lacks conserved residue(s) required for the propagation of feature annotation.</text>
</comment>
<accession>A0A506UHM7</accession>
<dbReference type="OrthoDB" id="3197277at2"/>
<organism evidence="4 5">
    <name type="scientific">Pararhizobium mangrovi</name>
    <dbReference type="NCBI Taxonomy" id="2590452"/>
    <lineage>
        <taxon>Bacteria</taxon>
        <taxon>Pseudomonadati</taxon>
        <taxon>Pseudomonadota</taxon>
        <taxon>Alphaproteobacteria</taxon>
        <taxon>Hyphomicrobiales</taxon>
        <taxon>Rhizobiaceae</taxon>
        <taxon>Rhizobium/Agrobacterium group</taxon>
        <taxon>Pararhizobium</taxon>
    </lineage>
</organism>
<gene>
    <name evidence="3 4" type="primary">fdhD</name>
    <name evidence="4" type="ORF">FJU11_00910</name>
</gene>
<proteinExistence type="inferred from homology"/>
<comment type="subcellular location">
    <subcellularLocation>
        <location evidence="3">Cytoplasm</location>
    </subcellularLocation>
</comment>
<comment type="function">
    <text evidence="3">Required for formate dehydrogenase (FDH) activity. Acts as a sulfur carrier protein that transfers sulfur from IscS to the molybdenum cofactor prior to its insertion into FDH.</text>
</comment>
<keyword evidence="5" id="KW-1185">Reference proteome</keyword>
<evidence type="ECO:0000256" key="3">
    <source>
        <dbReference type="HAMAP-Rule" id="MF_00187"/>
    </source>
</evidence>
<dbReference type="InterPro" id="IPR016193">
    <property type="entry name" value="Cytidine_deaminase-like"/>
</dbReference>
<dbReference type="Proteomes" id="UP000320314">
    <property type="component" value="Unassembled WGS sequence"/>
</dbReference>
<dbReference type="PANTHER" id="PTHR30592">
    <property type="entry name" value="FORMATE DEHYDROGENASE"/>
    <property type="match status" value="1"/>
</dbReference>
<evidence type="ECO:0000256" key="1">
    <source>
        <dbReference type="ARBA" id="ARBA00022490"/>
    </source>
</evidence>
<dbReference type="PANTHER" id="PTHR30592:SF1">
    <property type="entry name" value="SULFUR CARRIER PROTEIN FDHD"/>
    <property type="match status" value="1"/>
</dbReference>
<evidence type="ECO:0000313" key="5">
    <source>
        <dbReference type="Proteomes" id="UP000320314"/>
    </source>
</evidence>
<dbReference type="SUPFAM" id="SSF53927">
    <property type="entry name" value="Cytidine deaminase-like"/>
    <property type="match status" value="1"/>
</dbReference>
<dbReference type="GO" id="GO:0097163">
    <property type="term" value="F:sulfur carrier activity"/>
    <property type="evidence" value="ECO:0007669"/>
    <property type="project" value="UniProtKB-UniRule"/>
</dbReference>